<evidence type="ECO:0000256" key="1">
    <source>
        <dbReference type="SAM" id="Phobius"/>
    </source>
</evidence>
<organism evidence="2 3">
    <name type="scientific">Niallia circulans</name>
    <name type="common">Bacillus circulans</name>
    <dbReference type="NCBI Taxonomy" id="1397"/>
    <lineage>
        <taxon>Bacteria</taxon>
        <taxon>Bacillati</taxon>
        <taxon>Bacillota</taxon>
        <taxon>Bacilli</taxon>
        <taxon>Bacillales</taxon>
        <taxon>Bacillaceae</taxon>
        <taxon>Niallia</taxon>
    </lineage>
</organism>
<dbReference type="EMBL" id="RIBP01000004">
    <property type="protein sequence ID" value="TRZ36744.1"/>
    <property type="molecule type" value="Genomic_DNA"/>
</dbReference>
<dbReference type="RefSeq" id="WP_185765147.1">
    <property type="nucleotide sequence ID" value="NZ_RIBP01000004.1"/>
</dbReference>
<sequence length="80" mass="9346">MYFVSITLILRLLPLVESFIANILAKIIIGLLLVFIILQVLARNQNWTIKLKAWCERYKISLPVLYIVYIGIYFVISVFI</sequence>
<evidence type="ECO:0000313" key="2">
    <source>
        <dbReference type="EMBL" id="TRZ36744.1"/>
    </source>
</evidence>
<gene>
    <name evidence="2" type="ORF">CEQ21_14610</name>
</gene>
<keyword evidence="1" id="KW-0812">Transmembrane</keyword>
<proteinExistence type="predicted"/>
<dbReference type="Proteomes" id="UP000319837">
    <property type="component" value="Unassembled WGS sequence"/>
</dbReference>
<feature type="transmembrane region" description="Helical" evidence="1">
    <location>
        <begin position="62"/>
        <end position="79"/>
    </location>
</feature>
<comment type="caution">
    <text evidence="2">The sequence shown here is derived from an EMBL/GenBank/DDBJ whole genome shotgun (WGS) entry which is preliminary data.</text>
</comment>
<evidence type="ECO:0000313" key="3">
    <source>
        <dbReference type="Proteomes" id="UP000319837"/>
    </source>
</evidence>
<feature type="transmembrane region" description="Helical" evidence="1">
    <location>
        <begin position="20"/>
        <end position="41"/>
    </location>
</feature>
<keyword evidence="1" id="KW-0472">Membrane</keyword>
<protein>
    <submittedName>
        <fullName evidence="2">Uncharacterized protein</fullName>
    </submittedName>
</protein>
<reference evidence="3" key="1">
    <citation type="submission" date="2018-10" db="EMBL/GenBank/DDBJ databases">
        <title>FDA dAtabase for Regulatory Grade micrObial Sequences (FDA-ARGOS): Supporting development and validation of Infectious Disease Dx tests.</title>
        <authorList>
            <person name="Minogue T."/>
            <person name="Wolcott M."/>
            <person name="Wasieloski L."/>
            <person name="Aguilar W."/>
            <person name="Moore D."/>
            <person name="Tallon L."/>
            <person name="Sadzewicz L."/>
            <person name="Sengamalay N."/>
            <person name="Ott S."/>
            <person name="Godinez A."/>
            <person name="Nagaraj S."/>
            <person name="Vavikolanu K."/>
            <person name="Vyas G."/>
            <person name="Nadendla S."/>
            <person name="George J."/>
            <person name="Sichtig H."/>
        </authorList>
    </citation>
    <scope>NUCLEOTIDE SEQUENCE [LARGE SCALE GENOMIC DNA]</scope>
    <source>
        <strain evidence="3">FDAARGOS_343</strain>
    </source>
</reference>
<dbReference type="AlphaFoldDB" id="A0A553SID1"/>
<accession>A0A553SID1</accession>
<name>A0A553SID1_NIACI</name>
<keyword evidence="1" id="KW-1133">Transmembrane helix</keyword>